<sequence>MSICTAPACPACASVLNLHTNCVYGTELVVFFQYGMQGAPFRISRGTVLIFWTYQFNFQPYWCMCMKFKIA</sequence>
<protein>
    <submittedName>
        <fullName evidence="1">Uncharacterized protein</fullName>
    </submittedName>
</protein>
<accession>A0A0A9TQV4</accession>
<dbReference type="AlphaFoldDB" id="A0A0A9TQV4"/>
<organism evidence="1">
    <name type="scientific">Arundo donax</name>
    <name type="common">Giant reed</name>
    <name type="synonym">Donax arundinaceus</name>
    <dbReference type="NCBI Taxonomy" id="35708"/>
    <lineage>
        <taxon>Eukaryota</taxon>
        <taxon>Viridiplantae</taxon>
        <taxon>Streptophyta</taxon>
        <taxon>Embryophyta</taxon>
        <taxon>Tracheophyta</taxon>
        <taxon>Spermatophyta</taxon>
        <taxon>Magnoliopsida</taxon>
        <taxon>Liliopsida</taxon>
        <taxon>Poales</taxon>
        <taxon>Poaceae</taxon>
        <taxon>PACMAD clade</taxon>
        <taxon>Arundinoideae</taxon>
        <taxon>Arundineae</taxon>
        <taxon>Arundo</taxon>
    </lineage>
</organism>
<dbReference type="EMBL" id="GBRH01270637">
    <property type="protein sequence ID" value="JAD27258.1"/>
    <property type="molecule type" value="Transcribed_RNA"/>
</dbReference>
<evidence type="ECO:0000313" key="1">
    <source>
        <dbReference type="EMBL" id="JAD27258.1"/>
    </source>
</evidence>
<proteinExistence type="predicted"/>
<reference evidence="1" key="2">
    <citation type="journal article" date="2015" name="Data Brief">
        <title>Shoot transcriptome of the giant reed, Arundo donax.</title>
        <authorList>
            <person name="Barrero R.A."/>
            <person name="Guerrero F.D."/>
            <person name="Moolhuijzen P."/>
            <person name="Goolsby J.A."/>
            <person name="Tidwell J."/>
            <person name="Bellgard S.E."/>
            <person name="Bellgard M.I."/>
        </authorList>
    </citation>
    <scope>NUCLEOTIDE SEQUENCE</scope>
    <source>
        <tissue evidence="1">Shoot tissue taken approximately 20 cm above the soil surface</tissue>
    </source>
</reference>
<reference evidence="1" key="1">
    <citation type="submission" date="2014-09" db="EMBL/GenBank/DDBJ databases">
        <authorList>
            <person name="Magalhaes I.L.F."/>
            <person name="Oliveira U."/>
            <person name="Santos F.R."/>
            <person name="Vidigal T.H.D.A."/>
            <person name="Brescovit A.D."/>
            <person name="Santos A.J."/>
        </authorList>
    </citation>
    <scope>NUCLEOTIDE SEQUENCE</scope>
    <source>
        <tissue evidence="1">Shoot tissue taken approximately 20 cm above the soil surface</tissue>
    </source>
</reference>
<name>A0A0A9TQV4_ARUDO</name>